<dbReference type="PANTHER" id="PTHR34982:SF1">
    <property type="entry name" value="FLAGELLAR ASSEMBLY PROTEIN FLIH"/>
    <property type="match status" value="1"/>
</dbReference>
<evidence type="ECO:0000256" key="3">
    <source>
        <dbReference type="ARBA" id="ARBA00022448"/>
    </source>
</evidence>
<evidence type="ECO:0000313" key="9">
    <source>
        <dbReference type="EMBL" id="SCZ78481.1"/>
    </source>
</evidence>
<keyword evidence="9" id="KW-0966">Cell projection</keyword>
<evidence type="ECO:0000256" key="2">
    <source>
        <dbReference type="ARBA" id="ARBA00006602"/>
    </source>
</evidence>
<keyword evidence="6" id="KW-1006">Bacterial flagellum protein export</keyword>
<dbReference type="EMBL" id="FMWK01000005">
    <property type="protein sequence ID" value="SCZ78481.1"/>
    <property type="molecule type" value="Genomic_DNA"/>
</dbReference>
<evidence type="ECO:0000313" key="10">
    <source>
        <dbReference type="Proteomes" id="UP000199428"/>
    </source>
</evidence>
<dbReference type="AlphaFoldDB" id="A0A1G5RYF1"/>
<dbReference type="GO" id="GO:0005829">
    <property type="term" value="C:cytosol"/>
    <property type="evidence" value="ECO:0007669"/>
    <property type="project" value="TreeGrafter"/>
</dbReference>
<protein>
    <submittedName>
        <fullName evidence="9">Flagellar assembly protein FliH</fullName>
    </submittedName>
</protein>
<reference evidence="9 10" key="1">
    <citation type="submission" date="2016-10" db="EMBL/GenBank/DDBJ databases">
        <authorList>
            <person name="de Groot N.N."/>
        </authorList>
    </citation>
    <scope>NUCLEOTIDE SEQUENCE [LARGE SCALE GENOMIC DNA]</scope>
    <source>
        <strain evidence="9 10">DSM 10317</strain>
    </source>
</reference>
<keyword evidence="3" id="KW-0813">Transport</keyword>
<dbReference type="Proteomes" id="UP000199428">
    <property type="component" value="Unassembled WGS sequence"/>
</dbReference>
<feature type="domain" description="Flagellar assembly protein FliH/Type III secretion system HrpE" evidence="8">
    <location>
        <begin position="166"/>
        <end position="293"/>
    </location>
</feature>
<organism evidence="9 10">
    <name type="scientific">Pseudobutyrivibrio xylanivorans</name>
    <dbReference type="NCBI Taxonomy" id="185007"/>
    <lineage>
        <taxon>Bacteria</taxon>
        <taxon>Bacillati</taxon>
        <taxon>Bacillota</taxon>
        <taxon>Clostridia</taxon>
        <taxon>Lachnospirales</taxon>
        <taxon>Lachnospiraceae</taxon>
        <taxon>Pseudobutyrivibrio</taxon>
    </lineage>
</organism>
<evidence type="ECO:0000256" key="5">
    <source>
        <dbReference type="ARBA" id="ARBA00022927"/>
    </source>
</evidence>
<keyword evidence="9" id="KW-0969">Cilium</keyword>
<evidence type="ECO:0000259" key="8">
    <source>
        <dbReference type="Pfam" id="PF02108"/>
    </source>
</evidence>
<accession>A0A1G5RYF1</accession>
<dbReference type="InterPro" id="IPR051472">
    <property type="entry name" value="T3SS_Stator/FliH"/>
</dbReference>
<evidence type="ECO:0000256" key="4">
    <source>
        <dbReference type="ARBA" id="ARBA00022795"/>
    </source>
</evidence>
<gene>
    <name evidence="9" type="ORF">SAMN02910350_01292</name>
</gene>
<comment type="similarity">
    <text evidence="2">Belongs to the FliH family.</text>
</comment>
<dbReference type="GO" id="GO:0044781">
    <property type="term" value="P:bacterial-type flagellum organization"/>
    <property type="evidence" value="ECO:0007669"/>
    <property type="project" value="UniProtKB-KW"/>
</dbReference>
<dbReference type="PANTHER" id="PTHR34982">
    <property type="entry name" value="YOP PROTEINS TRANSLOCATION PROTEIN L"/>
    <property type="match status" value="1"/>
</dbReference>
<keyword evidence="5" id="KW-0653">Protein transport</keyword>
<comment type="function">
    <text evidence="1">Needed for flagellar regrowth and assembly.</text>
</comment>
<feature type="coiled-coil region" evidence="7">
    <location>
        <begin position="104"/>
        <end position="194"/>
    </location>
</feature>
<proteinExistence type="inferred from homology"/>
<dbReference type="InterPro" id="IPR018035">
    <property type="entry name" value="Flagellar_FliH/T3SS_HrpE"/>
</dbReference>
<evidence type="ECO:0000256" key="6">
    <source>
        <dbReference type="ARBA" id="ARBA00023225"/>
    </source>
</evidence>
<dbReference type="Pfam" id="PF02108">
    <property type="entry name" value="FliH"/>
    <property type="match status" value="1"/>
</dbReference>
<keyword evidence="9" id="KW-0282">Flagellum</keyword>
<keyword evidence="7" id="KW-0175">Coiled coil</keyword>
<sequence length="302" mass="33994">MSSLSSNNVIYGFLVAPNVPDEETGEKDELIIDSNALAKELILKQEKAYKAKLLEEERERRLEAMRESGAEIPEGMDPDEFLGLADTIMQDEEEETVDYGPAKEEILAEAHEEAQRIIDDANAQAEEILNAAQLNADAMKNLARQDGEKEGYNEGTQRAARELQESQSNMQAEIQRIENEYMQKQIEMEREIVEMCLPVFEHVFDAELSGKKDVLYHLLDHCIMKIERTGQMQIKVSDANAEFIKGKKEEIQGKVGAEVGLDIIADPLLNDSQCIIETDGGIFDCSIDTELDNLIREIRALS</sequence>
<dbReference type="Gene3D" id="1.20.5.2950">
    <property type="match status" value="1"/>
</dbReference>
<dbReference type="RefSeq" id="WP_090162186.1">
    <property type="nucleotide sequence ID" value="NZ_FMWK01000005.1"/>
</dbReference>
<dbReference type="GO" id="GO:0015031">
    <property type="term" value="P:protein transport"/>
    <property type="evidence" value="ECO:0007669"/>
    <property type="project" value="UniProtKB-KW"/>
</dbReference>
<name>A0A1G5RYF1_PSEXY</name>
<evidence type="ECO:0000256" key="7">
    <source>
        <dbReference type="SAM" id="Coils"/>
    </source>
</evidence>
<keyword evidence="4" id="KW-1005">Bacterial flagellum biogenesis</keyword>
<evidence type="ECO:0000256" key="1">
    <source>
        <dbReference type="ARBA" id="ARBA00003041"/>
    </source>
</evidence>